<keyword evidence="1" id="KW-0732">Signal</keyword>
<feature type="signal peptide" evidence="1">
    <location>
        <begin position="1"/>
        <end position="29"/>
    </location>
</feature>
<gene>
    <name evidence="2" type="ORF">PAALTS15_29286</name>
</gene>
<name>S9SCJ5_PAEAL</name>
<feature type="chain" id="PRO_5004569484" evidence="1">
    <location>
        <begin position="30"/>
        <end position="191"/>
    </location>
</feature>
<organism evidence="2 3">
    <name type="scientific">Paenibacillus alvei TS-15</name>
    <dbReference type="NCBI Taxonomy" id="1117108"/>
    <lineage>
        <taxon>Bacteria</taxon>
        <taxon>Bacillati</taxon>
        <taxon>Bacillota</taxon>
        <taxon>Bacilli</taxon>
        <taxon>Bacillales</taxon>
        <taxon>Paenibacillaceae</taxon>
        <taxon>Paenibacillus</taxon>
    </lineage>
</organism>
<reference evidence="2 3" key="1">
    <citation type="submission" date="2013-05" db="EMBL/GenBank/DDBJ databases">
        <authorList>
            <person name="Strain E.A."/>
            <person name="Brown E."/>
            <person name="Allard M.W."/>
            <person name="Luo Y.L."/>
        </authorList>
    </citation>
    <scope>NUCLEOTIDE SEQUENCE [LARGE SCALE GENOMIC DNA]</scope>
    <source>
        <strain evidence="2 3">TS-15</strain>
    </source>
</reference>
<dbReference type="PATRIC" id="fig|1117108.3.peg.6054"/>
<dbReference type="eggNOG" id="ENOG50331SW">
    <property type="taxonomic scope" value="Bacteria"/>
</dbReference>
<evidence type="ECO:0000256" key="1">
    <source>
        <dbReference type="SAM" id="SignalP"/>
    </source>
</evidence>
<dbReference type="EMBL" id="ATMT01000108">
    <property type="protein sequence ID" value="EPY03587.1"/>
    <property type="molecule type" value="Genomic_DNA"/>
</dbReference>
<sequence length="191" mass="20493">MNYFFKKTISGVVALVLLLNLIGVASASASNENTYQFSQTEFAELEKTLYLIEAIPDEVIEQGPQTTAEWLSAYTGDMYITDGDKFYNTSKVETLGVIGCISAVGLAIAENLFSFTKIAKIKDVIKAGGGVTKFIGNLVPAFKVARSEWGYSISEAIGYAVKTAAQDAGPELISAAIGFFSIGDIYSSCFE</sequence>
<dbReference type="AlphaFoldDB" id="S9SCJ5"/>
<evidence type="ECO:0000313" key="3">
    <source>
        <dbReference type="Proteomes" id="UP000015344"/>
    </source>
</evidence>
<accession>S9SCJ5</accession>
<dbReference type="Proteomes" id="UP000015344">
    <property type="component" value="Unassembled WGS sequence"/>
</dbReference>
<proteinExistence type="predicted"/>
<comment type="caution">
    <text evidence="2">The sequence shown here is derived from an EMBL/GenBank/DDBJ whole genome shotgun (WGS) entry which is preliminary data.</text>
</comment>
<protein>
    <submittedName>
        <fullName evidence="2">Uncharacterized protein</fullName>
    </submittedName>
</protein>
<evidence type="ECO:0000313" key="2">
    <source>
        <dbReference type="EMBL" id="EPY03587.1"/>
    </source>
</evidence>
<dbReference type="RefSeq" id="WP_021262952.1">
    <property type="nucleotide sequence ID" value="NZ_ATMT01000108.1"/>
</dbReference>